<dbReference type="Proteomes" id="UP000250003">
    <property type="component" value="Chromosome"/>
</dbReference>
<dbReference type="InterPro" id="IPR003439">
    <property type="entry name" value="ABC_transporter-like_ATP-bd"/>
</dbReference>
<keyword evidence="2" id="KW-0547">Nucleotide-binding</keyword>
<evidence type="ECO:0000313" key="6">
    <source>
        <dbReference type="Proteomes" id="UP000250003"/>
    </source>
</evidence>
<reference evidence="6" key="1">
    <citation type="submission" date="2018-06" db="EMBL/GenBank/DDBJ databases">
        <title>Description of Blautia argi sp. nov., a new anaerobic isolated from dog feces.</title>
        <authorList>
            <person name="Chang Y.-H."/>
            <person name="Paek J."/>
            <person name="Shin Y."/>
        </authorList>
    </citation>
    <scope>NUCLEOTIDE SEQUENCE [LARGE SCALE GENOMIC DNA]</scope>
    <source>
        <strain evidence="6">KCTC 15426</strain>
    </source>
</reference>
<dbReference type="AlphaFoldDB" id="A0A2Z4UCB7"/>
<dbReference type="SMART" id="SM00382">
    <property type="entry name" value="AAA"/>
    <property type="match status" value="1"/>
</dbReference>
<proteinExistence type="predicted"/>
<organism evidence="5 6">
    <name type="scientific">Blautia argi</name>
    <dbReference type="NCBI Taxonomy" id="1912897"/>
    <lineage>
        <taxon>Bacteria</taxon>
        <taxon>Bacillati</taxon>
        <taxon>Bacillota</taxon>
        <taxon>Clostridia</taxon>
        <taxon>Lachnospirales</taxon>
        <taxon>Lachnospiraceae</taxon>
        <taxon>Blautia</taxon>
    </lineage>
</organism>
<keyword evidence="6" id="KW-1185">Reference proteome</keyword>
<gene>
    <name evidence="5" type="ORF">DQQ01_10385</name>
</gene>
<dbReference type="PANTHER" id="PTHR42788:SF21">
    <property type="entry name" value="ABC TRANSPORTER ATP-BINDING PROTEIN"/>
    <property type="match status" value="1"/>
</dbReference>
<dbReference type="RefSeq" id="WP_111919977.1">
    <property type="nucleotide sequence ID" value="NZ_CAUWHR010000002.1"/>
</dbReference>
<evidence type="ECO:0000256" key="1">
    <source>
        <dbReference type="ARBA" id="ARBA00022448"/>
    </source>
</evidence>
<dbReference type="SUPFAM" id="SSF52540">
    <property type="entry name" value="P-loop containing nucleoside triphosphate hydrolases"/>
    <property type="match status" value="1"/>
</dbReference>
<dbReference type="Pfam" id="PF00005">
    <property type="entry name" value="ABC_tran"/>
    <property type="match status" value="1"/>
</dbReference>
<name>A0A2Z4UCB7_9FIRM</name>
<evidence type="ECO:0000256" key="3">
    <source>
        <dbReference type="ARBA" id="ARBA00022840"/>
    </source>
</evidence>
<dbReference type="InterPro" id="IPR003593">
    <property type="entry name" value="AAA+_ATPase"/>
</dbReference>
<keyword evidence="3 5" id="KW-0067">ATP-binding</keyword>
<dbReference type="EMBL" id="CP030280">
    <property type="protein sequence ID" value="AWY98489.1"/>
    <property type="molecule type" value="Genomic_DNA"/>
</dbReference>
<dbReference type="OrthoDB" id="9801958at2"/>
<evidence type="ECO:0000259" key="4">
    <source>
        <dbReference type="PROSITE" id="PS50893"/>
    </source>
</evidence>
<dbReference type="GO" id="GO:0005524">
    <property type="term" value="F:ATP binding"/>
    <property type="evidence" value="ECO:0007669"/>
    <property type="project" value="UniProtKB-KW"/>
</dbReference>
<dbReference type="CDD" id="cd03293">
    <property type="entry name" value="ABC_NrtD_SsuB_transporters"/>
    <property type="match status" value="1"/>
</dbReference>
<dbReference type="KEGG" id="blau:DQQ01_10385"/>
<dbReference type="GO" id="GO:0016887">
    <property type="term" value="F:ATP hydrolysis activity"/>
    <property type="evidence" value="ECO:0007669"/>
    <property type="project" value="InterPro"/>
</dbReference>
<evidence type="ECO:0000256" key="2">
    <source>
        <dbReference type="ARBA" id="ARBA00022741"/>
    </source>
</evidence>
<dbReference type="InterPro" id="IPR027417">
    <property type="entry name" value="P-loop_NTPase"/>
</dbReference>
<dbReference type="PANTHER" id="PTHR42788">
    <property type="entry name" value="TAURINE IMPORT ATP-BINDING PROTEIN-RELATED"/>
    <property type="match status" value="1"/>
</dbReference>
<dbReference type="InterPro" id="IPR017871">
    <property type="entry name" value="ABC_transporter-like_CS"/>
</dbReference>
<feature type="domain" description="ABC transporter" evidence="4">
    <location>
        <begin position="6"/>
        <end position="237"/>
    </location>
</feature>
<dbReference type="InterPro" id="IPR050166">
    <property type="entry name" value="ABC_transporter_ATP-bind"/>
</dbReference>
<dbReference type="PROSITE" id="PS50893">
    <property type="entry name" value="ABC_TRANSPORTER_2"/>
    <property type="match status" value="1"/>
</dbReference>
<sequence>MNQPLLKVRDISYTYHTKAGETPALSHISFSVSPGEFIAIVGPSGCGKSTFLDMLCSLLKPADGQILLNEKPLEESAASIGYMLQKDHLFEWRTIYDNVMLGLEIQKRITPKTRTRAEQLLTDYGLDNFRQSRPSQLSGGMRQRAALIRTLALEPELLLLDEPFSALDYQTRLAVSDDIGKIIKREGKTAILVTHDISEAVSMADRVIIFSRRPAHIQKIIPIVFDIPDRSPLASRNAPEFKNYFNEIWKELNHSEKTA</sequence>
<dbReference type="PROSITE" id="PS00211">
    <property type="entry name" value="ABC_TRANSPORTER_1"/>
    <property type="match status" value="1"/>
</dbReference>
<dbReference type="Gene3D" id="3.40.50.300">
    <property type="entry name" value="P-loop containing nucleotide triphosphate hydrolases"/>
    <property type="match status" value="1"/>
</dbReference>
<keyword evidence="1" id="KW-0813">Transport</keyword>
<evidence type="ECO:0000313" key="5">
    <source>
        <dbReference type="EMBL" id="AWY98489.1"/>
    </source>
</evidence>
<protein>
    <submittedName>
        <fullName evidence="5">Spermidine/putrescine ABC transporter ATP-binding protein</fullName>
    </submittedName>
</protein>
<accession>A0A2Z4UCB7</accession>